<dbReference type="GO" id="GO:0004175">
    <property type="term" value="F:endopeptidase activity"/>
    <property type="evidence" value="ECO:0007669"/>
    <property type="project" value="UniProtKB-ARBA"/>
</dbReference>
<feature type="domain" description="CAAX prenyl protease 2/Lysostaphin resistance protein A-like" evidence="2">
    <location>
        <begin position="138"/>
        <end position="223"/>
    </location>
</feature>
<dbReference type="EMBL" id="CP044548">
    <property type="protein sequence ID" value="QFQ31325.1"/>
    <property type="molecule type" value="Genomic_DNA"/>
</dbReference>
<feature type="transmembrane region" description="Helical" evidence="1">
    <location>
        <begin position="131"/>
        <end position="149"/>
    </location>
</feature>
<feature type="transmembrane region" description="Helical" evidence="1">
    <location>
        <begin position="63"/>
        <end position="80"/>
    </location>
</feature>
<dbReference type="GO" id="GO:0080120">
    <property type="term" value="P:CAAX-box protein maturation"/>
    <property type="evidence" value="ECO:0007669"/>
    <property type="project" value="UniProtKB-ARBA"/>
</dbReference>
<name>A0A5P8FP31_9MICO</name>
<keyword evidence="1" id="KW-0812">Transmembrane</keyword>
<dbReference type="Proteomes" id="UP000271708">
    <property type="component" value="Chromosome"/>
</dbReference>
<dbReference type="GO" id="GO:0006508">
    <property type="term" value="P:proteolysis"/>
    <property type="evidence" value="ECO:0007669"/>
    <property type="project" value="UniProtKB-KW"/>
</dbReference>
<proteinExistence type="predicted"/>
<reference evidence="3 4" key="1">
    <citation type="submission" date="2019-09" db="EMBL/GenBank/DDBJ databases">
        <title>Complete Genome Sequence of Janibacter melonis M714 with both human health impact and industrial applications.</title>
        <authorList>
            <person name="Jin M."/>
            <person name="Zhao Q.R."/>
        </authorList>
    </citation>
    <scope>NUCLEOTIDE SEQUENCE [LARGE SCALE GENOMIC DNA]</scope>
    <source>
        <strain evidence="3 4">M714</strain>
    </source>
</reference>
<keyword evidence="3" id="KW-0482">Metalloprotease</keyword>
<keyword evidence="1" id="KW-1133">Transmembrane helix</keyword>
<evidence type="ECO:0000313" key="3">
    <source>
        <dbReference type="EMBL" id="QFQ31325.1"/>
    </source>
</evidence>
<dbReference type="InterPro" id="IPR003675">
    <property type="entry name" value="Rce1/LyrA-like_dom"/>
</dbReference>
<dbReference type="OrthoDB" id="8479405at2"/>
<feature type="transmembrane region" description="Helical" evidence="1">
    <location>
        <begin position="100"/>
        <end position="119"/>
    </location>
</feature>
<keyword evidence="1" id="KW-0472">Membrane</keyword>
<feature type="transmembrane region" description="Helical" evidence="1">
    <location>
        <begin position="170"/>
        <end position="191"/>
    </location>
</feature>
<dbReference type="Pfam" id="PF02517">
    <property type="entry name" value="Rce1-like"/>
    <property type="match status" value="1"/>
</dbReference>
<evidence type="ECO:0000313" key="4">
    <source>
        <dbReference type="Proteomes" id="UP000271708"/>
    </source>
</evidence>
<organism evidence="3 4">
    <name type="scientific">Janibacter melonis</name>
    <dbReference type="NCBI Taxonomy" id="262209"/>
    <lineage>
        <taxon>Bacteria</taxon>
        <taxon>Bacillati</taxon>
        <taxon>Actinomycetota</taxon>
        <taxon>Actinomycetes</taxon>
        <taxon>Micrococcales</taxon>
        <taxon>Intrasporangiaceae</taxon>
        <taxon>Janibacter</taxon>
    </lineage>
</organism>
<protein>
    <submittedName>
        <fullName evidence="3">CPBP family intramembrane metalloprotease</fullName>
    </submittedName>
</protein>
<dbReference type="KEGG" id="jme:EEW87_014820"/>
<evidence type="ECO:0000259" key="2">
    <source>
        <dbReference type="Pfam" id="PF02517"/>
    </source>
</evidence>
<dbReference type="AlphaFoldDB" id="A0A5P8FP31"/>
<keyword evidence="3" id="KW-0645">Protease</keyword>
<feature type="transmembrane region" description="Helical" evidence="1">
    <location>
        <begin position="211"/>
        <end position="232"/>
    </location>
</feature>
<accession>A0A5P8FP31</accession>
<keyword evidence="3" id="KW-0378">Hydrolase</keyword>
<dbReference type="GO" id="GO:0008237">
    <property type="term" value="F:metallopeptidase activity"/>
    <property type="evidence" value="ECO:0007669"/>
    <property type="project" value="UniProtKB-KW"/>
</dbReference>
<gene>
    <name evidence="3" type="ORF">EEW87_014820</name>
</gene>
<evidence type="ECO:0000256" key="1">
    <source>
        <dbReference type="SAM" id="Phobius"/>
    </source>
</evidence>
<sequence>MCVLLRTKGDDVTTTRADRATRPVVSLPVLAGGLLLAYLPTYLPALARLVGLEVPLPGPSRVLVWNWLAVAALLLYVVRVERLDLTSLRLVRPTEQDLSWAGYLGGAALAWQWVASLLLPADQAASAEGELVRLGVGLSLALVVTVAITEEVLWRGYVVERLGARVDPRLAAAVGLAVFALPHVVHFGPTWLVTGLPGAAVLYALLLWRRTLWACVLCHAVLDIPVVVLAVAQA</sequence>
<feature type="transmembrane region" description="Helical" evidence="1">
    <location>
        <begin position="24"/>
        <end position="43"/>
    </location>
</feature>